<evidence type="ECO:0000259" key="2">
    <source>
        <dbReference type="Pfam" id="PF02371"/>
    </source>
</evidence>
<feature type="domain" description="Transposase IS116/IS110/IS902 C-terminal" evidence="2">
    <location>
        <begin position="373"/>
        <end position="457"/>
    </location>
</feature>
<name>A0A0H5Q2N5_9ZZZZ</name>
<organism evidence="3">
    <name type="scientific">uncultured prokaryote</name>
    <dbReference type="NCBI Taxonomy" id="198431"/>
    <lineage>
        <taxon>unclassified sequences</taxon>
        <taxon>environmental samples</taxon>
    </lineage>
</organism>
<dbReference type="NCBIfam" id="NF033542">
    <property type="entry name" value="transpos_IS110"/>
    <property type="match status" value="1"/>
</dbReference>
<evidence type="ECO:0000259" key="1">
    <source>
        <dbReference type="Pfam" id="PF01548"/>
    </source>
</evidence>
<dbReference type="Pfam" id="PF01548">
    <property type="entry name" value="DEDD_Tnp_IS110"/>
    <property type="match status" value="1"/>
</dbReference>
<dbReference type="Pfam" id="PF02371">
    <property type="entry name" value="Transposase_20"/>
    <property type="match status" value="1"/>
</dbReference>
<dbReference type="AlphaFoldDB" id="A0A0H5Q2N5"/>
<dbReference type="InterPro" id="IPR003346">
    <property type="entry name" value="Transposase_20"/>
</dbReference>
<reference evidence="3" key="2">
    <citation type="submission" date="2015-07" db="EMBL/GenBank/DDBJ databases">
        <title>Plasmids, circular viruses and viroids from rat gut.</title>
        <authorList>
            <person name="Jorgensen T.J."/>
            <person name="Hansen M.A."/>
            <person name="Xu Z."/>
            <person name="Tabak M.A."/>
            <person name="Sorensen S.J."/>
            <person name="Hansen L.H."/>
        </authorList>
    </citation>
    <scope>NUCLEOTIDE SEQUENCE</scope>
    <source>
        <strain evidence="3">RGRH0718</strain>
    </source>
</reference>
<reference evidence="3" key="1">
    <citation type="submission" date="2015-06" db="EMBL/GenBank/DDBJ databases">
        <authorList>
            <person name="Joergensen T."/>
        </authorList>
    </citation>
    <scope>NUCLEOTIDE SEQUENCE</scope>
    <source>
        <strain evidence="3">RGRH0718</strain>
    </source>
</reference>
<dbReference type="GO" id="GO:0004803">
    <property type="term" value="F:transposase activity"/>
    <property type="evidence" value="ECO:0007669"/>
    <property type="project" value="InterPro"/>
</dbReference>
<feature type="domain" description="Transposase IS110-like N-terminal" evidence="1">
    <location>
        <begin position="97"/>
        <end position="241"/>
    </location>
</feature>
<dbReference type="InterPro" id="IPR047650">
    <property type="entry name" value="Transpos_IS110"/>
</dbReference>
<proteinExistence type="predicted"/>
<accession>A0A0H5Q2N5</accession>
<protein>
    <submittedName>
        <fullName evidence="3">Uncharacterized protein</fullName>
    </submittedName>
</protein>
<dbReference type="GO" id="GO:0003677">
    <property type="term" value="F:DNA binding"/>
    <property type="evidence" value="ECO:0007669"/>
    <property type="project" value="InterPro"/>
</dbReference>
<dbReference type="InterPro" id="IPR002525">
    <property type="entry name" value="Transp_IS110-like_N"/>
</dbReference>
<dbReference type="EMBL" id="LN853335">
    <property type="protein sequence ID" value="CRY95679.1"/>
    <property type="molecule type" value="Genomic_DNA"/>
</dbReference>
<dbReference type="GO" id="GO:0006313">
    <property type="term" value="P:DNA transposition"/>
    <property type="evidence" value="ECO:0007669"/>
    <property type="project" value="InterPro"/>
</dbReference>
<evidence type="ECO:0000313" key="3">
    <source>
        <dbReference type="EMBL" id="CRY95679.1"/>
    </source>
</evidence>
<sequence>MPSGHKSHLCFQIDGIFAKLMTKAVFAMGRSHDSVWLMVFIGNIIGRKRPYGRVSISGKSCHWFYKPSILGKMHTKKTKNSQTGKFSGLKIINHDVAGIDVGATLMQVCVPSDRAENNNRAFGTCTKDLREISAWLRQCRVSKVIMESTGIYWVQLFRMLQQDGFEVYLVNAADAKNMSGRKTDVDDAEWLMVLLAYGMFKPCYQSDADSRRLRTYTRLREQYVEMSSTSVQRMQKALELMNVKLTEVLSNIVGQSGLRMIEDILAGERDPDTLASYADSRCKATKEEIMASVEGTWDDDNMFALSMAYDDYKTAQSKISQCDAKIEETAAAMTVPLCIPGERRVKSGKRAYKKNAMAVNVEEYCYRAFGVNIMAIPSVSHSAALTILAELGPDFVNKFPTANKFAKWCNLAPNDKITGGKIVSSKMLRRKNKVGQALRQCAMTLSRTKDALGAYYRRVKSRTGGIQANVATAHRLAVIIYNMIKNKTEYDESKVSKPSLTMLEKRRARLLTSLRKLDESIASIC</sequence>
<dbReference type="PANTHER" id="PTHR33055">
    <property type="entry name" value="TRANSPOSASE FOR INSERTION SEQUENCE ELEMENT IS1111A"/>
    <property type="match status" value="1"/>
</dbReference>
<dbReference type="PANTHER" id="PTHR33055:SF13">
    <property type="entry name" value="TRANSPOSASE"/>
    <property type="match status" value="1"/>
</dbReference>